<evidence type="ECO:0000313" key="2">
    <source>
        <dbReference type="EMBL" id="CCX31121.1"/>
    </source>
</evidence>
<dbReference type="Proteomes" id="UP000018144">
    <property type="component" value="Unassembled WGS sequence"/>
</dbReference>
<dbReference type="Gene3D" id="2.30.60.10">
    <property type="entry name" value="Cyanovirin-N"/>
    <property type="match status" value="1"/>
</dbReference>
<dbReference type="PANTHER" id="PTHR42076:SF1">
    <property type="entry name" value="CYANOVIRIN-N DOMAIN-CONTAINING PROTEIN"/>
    <property type="match status" value="1"/>
</dbReference>
<dbReference type="EMBL" id="HF935534">
    <property type="protein sequence ID" value="CCX31121.1"/>
    <property type="molecule type" value="Genomic_DNA"/>
</dbReference>
<name>U4LTV5_PYROM</name>
<proteinExistence type="predicted"/>
<organism evidence="2 3">
    <name type="scientific">Pyronema omphalodes (strain CBS 100304)</name>
    <name type="common">Pyronema confluens</name>
    <dbReference type="NCBI Taxonomy" id="1076935"/>
    <lineage>
        <taxon>Eukaryota</taxon>
        <taxon>Fungi</taxon>
        <taxon>Dikarya</taxon>
        <taxon>Ascomycota</taxon>
        <taxon>Pezizomycotina</taxon>
        <taxon>Pezizomycetes</taxon>
        <taxon>Pezizales</taxon>
        <taxon>Pyronemataceae</taxon>
        <taxon>Pyronema</taxon>
    </lineage>
</organism>
<dbReference type="PANTHER" id="PTHR42076">
    <property type="entry name" value="CYANOVIRIN-N HOMOLOG"/>
    <property type="match status" value="1"/>
</dbReference>
<dbReference type="SUPFAM" id="SSF51322">
    <property type="entry name" value="Cyanovirin-N"/>
    <property type="match status" value="1"/>
</dbReference>
<reference evidence="2 3" key="1">
    <citation type="journal article" date="2013" name="PLoS Genet.">
        <title>The genome and development-dependent transcriptomes of Pyronema confluens: a window into fungal evolution.</title>
        <authorList>
            <person name="Traeger S."/>
            <person name="Altegoer F."/>
            <person name="Freitag M."/>
            <person name="Gabaldon T."/>
            <person name="Kempken F."/>
            <person name="Kumar A."/>
            <person name="Marcet-Houben M."/>
            <person name="Poggeler S."/>
            <person name="Stajich J.E."/>
            <person name="Nowrousian M."/>
        </authorList>
    </citation>
    <scope>NUCLEOTIDE SEQUENCE [LARGE SCALE GENOMIC DNA]</scope>
    <source>
        <strain evidence="3">CBS 100304</strain>
        <tissue evidence="2">Vegetative mycelium</tissue>
    </source>
</reference>
<dbReference type="Pfam" id="PF08881">
    <property type="entry name" value="CVNH"/>
    <property type="match status" value="1"/>
</dbReference>
<evidence type="ECO:0000259" key="1">
    <source>
        <dbReference type="SMART" id="SM01111"/>
    </source>
</evidence>
<gene>
    <name evidence="2" type="ORF">PCON_09949</name>
</gene>
<dbReference type="AlphaFoldDB" id="U4LTV5"/>
<dbReference type="SMART" id="SM01111">
    <property type="entry name" value="CVNH"/>
    <property type="match status" value="1"/>
</dbReference>
<dbReference type="OrthoDB" id="10287512at2759"/>
<evidence type="ECO:0000313" key="3">
    <source>
        <dbReference type="Proteomes" id="UP000018144"/>
    </source>
</evidence>
<dbReference type="InterPro" id="IPR011058">
    <property type="entry name" value="Cyanovirin-N"/>
</dbReference>
<keyword evidence="3" id="KW-1185">Reference proteome</keyword>
<sequence>MAMQESITDDKTLNDQQIPIDSALSDPDAMDAVPISVRIPSLEFSALSIGTDLELNSGGFHLAADQNSIHLRDGFLCALVRDNSGTLQYSEINLNGSLSLMQLSNGQVVYGQGGFVENASDLYFEMKDGLPVLHATLKSETELAYRAAINLCDMIENNDGQLMFRENVYRVN</sequence>
<dbReference type="InterPro" id="IPR036673">
    <property type="entry name" value="Cyanovirin-N_sf"/>
</dbReference>
<accession>U4LTV5</accession>
<protein>
    <submittedName>
        <fullName evidence="2">Similar to Cyanovirin-N homolog acc. no. Q7S6U4</fullName>
    </submittedName>
</protein>
<feature type="domain" description="Cyanovirin-N" evidence="1">
    <location>
        <begin position="59"/>
        <end position="164"/>
    </location>
</feature>